<sequence>MSTWIADEDAALLLSESIRLNPCGCTTGATGTGYMSVTSPANPSNAAGAPATSSGSVSATPLCSVSCRRSSVLGHLLLEDYMTGHDNDEFDDESISNTETTKLYGHEEVVTWFARPFKGKNIVESDHSPIPSLLDPIVTLFA</sequence>
<reference evidence="1" key="2">
    <citation type="submission" date="2018-05" db="EMBL/GenBank/DDBJ databases">
        <title>OgluRS3 (Oryza glumaepatula Reference Sequence Version 3).</title>
        <authorList>
            <person name="Zhang J."/>
            <person name="Kudrna D."/>
            <person name="Lee S."/>
            <person name="Talag J."/>
            <person name="Welchert J."/>
            <person name="Wing R.A."/>
        </authorList>
    </citation>
    <scope>NUCLEOTIDE SEQUENCE [LARGE SCALE GENOMIC DNA]</scope>
</reference>
<dbReference type="EnsemblPlants" id="OGLUM10G04940.1">
    <property type="protein sequence ID" value="OGLUM10G04940.1"/>
    <property type="gene ID" value="OGLUM10G04940"/>
</dbReference>
<accession>A0A0E0B8R1</accession>
<dbReference type="Gramene" id="OGLUM10G04940.1">
    <property type="protein sequence ID" value="OGLUM10G04940.1"/>
    <property type="gene ID" value="OGLUM10G04940"/>
</dbReference>
<keyword evidence="2" id="KW-1185">Reference proteome</keyword>
<dbReference type="STRING" id="40148.A0A0E0B8R1"/>
<reference evidence="1" key="1">
    <citation type="submission" date="2015-04" db="UniProtKB">
        <authorList>
            <consortium name="EnsemblPlants"/>
        </authorList>
    </citation>
    <scope>IDENTIFICATION</scope>
</reference>
<organism evidence="1">
    <name type="scientific">Oryza glumipatula</name>
    <dbReference type="NCBI Taxonomy" id="40148"/>
    <lineage>
        <taxon>Eukaryota</taxon>
        <taxon>Viridiplantae</taxon>
        <taxon>Streptophyta</taxon>
        <taxon>Embryophyta</taxon>
        <taxon>Tracheophyta</taxon>
        <taxon>Spermatophyta</taxon>
        <taxon>Magnoliopsida</taxon>
        <taxon>Liliopsida</taxon>
        <taxon>Poales</taxon>
        <taxon>Poaceae</taxon>
        <taxon>BOP clade</taxon>
        <taxon>Oryzoideae</taxon>
        <taxon>Oryzeae</taxon>
        <taxon>Oryzinae</taxon>
        <taxon>Oryza</taxon>
    </lineage>
</organism>
<dbReference type="HOGENOM" id="CLU_152202_0_0_1"/>
<proteinExistence type="predicted"/>
<evidence type="ECO:0000313" key="2">
    <source>
        <dbReference type="Proteomes" id="UP000026961"/>
    </source>
</evidence>
<protein>
    <submittedName>
        <fullName evidence="1">Uncharacterized protein</fullName>
    </submittedName>
</protein>
<dbReference type="AlphaFoldDB" id="A0A0E0B8R1"/>
<name>A0A0E0B8R1_9ORYZ</name>
<dbReference type="Proteomes" id="UP000026961">
    <property type="component" value="Chromosome 10"/>
</dbReference>
<evidence type="ECO:0000313" key="1">
    <source>
        <dbReference type="EnsemblPlants" id="OGLUM10G04940.1"/>
    </source>
</evidence>